<accession>A0AAV5ERG7</accession>
<dbReference type="AlphaFoldDB" id="A0AAV5ERG7"/>
<protein>
    <submittedName>
        <fullName evidence="3">Uncharacterized protein</fullName>
    </submittedName>
</protein>
<comment type="caution">
    <text evidence="3">The sequence shown here is derived from an EMBL/GenBank/DDBJ whole genome shotgun (WGS) entry which is preliminary data.</text>
</comment>
<proteinExistence type="predicted"/>
<organism evidence="3 4">
    <name type="scientific">Eleusine coracana subsp. coracana</name>
    <dbReference type="NCBI Taxonomy" id="191504"/>
    <lineage>
        <taxon>Eukaryota</taxon>
        <taxon>Viridiplantae</taxon>
        <taxon>Streptophyta</taxon>
        <taxon>Embryophyta</taxon>
        <taxon>Tracheophyta</taxon>
        <taxon>Spermatophyta</taxon>
        <taxon>Magnoliopsida</taxon>
        <taxon>Liliopsida</taxon>
        <taxon>Poales</taxon>
        <taxon>Poaceae</taxon>
        <taxon>PACMAD clade</taxon>
        <taxon>Chloridoideae</taxon>
        <taxon>Cynodonteae</taxon>
        <taxon>Eleusininae</taxon>
        <taxon>Eleusine</taxon>
    </lineage>
</organism>
<evidence type="ECO:0000256" key="2">
    <source>
        <dbReference type="SAM" id="SignalP"/>
    </source>
</evidence>
<name>A0AAV5ERG7_ELECO</name>
<dbReference type="PANTHER" id="PTHR33184:SF5">
    <property type="entry name" value="PUTATIVE-RELATED"/>
    <property type="match status" value="1"/>
</dbReference>
<dbReference type="InterPro" id="IPR040361">
    <property type="entry name" value="TPD1"/>
</dbReference>
<feature type="chain" id="PRO_5043943863" evidence="2">
    <location>
        <begin position="23"/>
        <end position="136"/>
    </location>
</feature>
<evidence type="ECO:0000313" key="4">
    <source>
        <dbReference type="Proteomes" id="UP001054889"/>
    </source>
</evidence>
<feature type="signal peptide" evidence="2">
    <location>
        <begin position="1"/>
        <end position="22"/>
    </location>
</feature>
<dbReference type="PANTHER" id="PTHR33184">
    <property type="entry name" value="PROTEIN TAPETUM DETERMINANT 1-LIKE-RELATED"/>
    <property type="match status" value="1"/>
</dbReference>
<dbReference type="Proteomes" id="UP001054889">
    <property type="component" value="Unassembled WGS sequence"/>
</dbReference>
<keyword evidence="4" id="KW-1185">Reference proteome</keyword>
<evidence type="ECO:0000256" key="1">
    <source>
        <dbReference type="ARBA" id="ARBA00022729"/>
    </source>
</evidence>
<gene>
    <name evidence="3" type="primary">gb12959</name>
    <name evidence="3" type="ORF">PR202_gb12959</name>
</gene>
<keyword evidence="1 2" id="KW-0732">Signal</keyword>
<dbReference type="GO" id="GO:0001709">
    <property type="term" value="P:cell fate determination"/>
    <property type="evidence" value="ECO:0007669"/>
    <property type="project" value="TreeGrafter"/>
</dbReference>
<dbReference type="Pfam" id="PF24068">
    <property type="entry name" value="TPD1_C"/>
    <property type="match status" value="1"/>
</dbReference>
<sequence length="136" mass="14494">MSCATKATTILLVLAALTCCHGSTPRGKKGDGECKLSDITVSLVKTGKVIEGQPQSKVTISNKCICPQFDIRLRCHGLSSVETVDKSKIVAVDRELCLVAAGSLVFHDTPVVFTYAWKTPQSFTVASAKHKCALPS</sequence>
<reference evidence="3" key="1">
    <citation type="journal article" date="2018" name="DNA Res.">
        <title>Multiple hybrid de novo genome assembly of finger millet, an orphan allotetraploid crop.</title>
        <authorList>
            <person name="Hatakeyama M."/>
            <person name="Aluri S."/>
            <person name="Balachadran M.T."/>
            <person name="Sivarajan S.R."/>
            <person name="Patrignani A."/>
            <person name="Gruter S."/>
            <person name="Poveda L."/>
            <person name="Shimizu-Inatsugi R."/>
            <person name="Baeten J."/>
            <person name="Francoijs K.J."/>
            <person name="Nataraja K.N."/>
            <person name="Reddy Y.A.N."/>
            <person name="Phadnis S."/>
            <person name="Ravikumar R.L."/>
            <person name="Schlapbach R."/>
            <person name="Sreeman S.M."/>
            <person name="Shimizu K.K."/>
        </authorList>
    </citation>
    <scope>NUCLEOTIDE SEQUENCE</scope>
</reference>
<dbReference type="EMBL" id="BQKI01000078">
    <property type="protein sequence ID" value="GJN25166.1"/>
    <property type="molecule type" value="Genomic_DNA"/>
</dbReference>
<evidence type="ECO:0000313" key="3">
    <source>
        <dbReference type="EMBL" id="GJN25166.1"/>
    </source>
</evidence>
<reference evidence="3" key="2">
    <citation type="submission" date="2021-12" db="EMBL/GenBank/DDBJ databases">
        <title>Resequencing data analysis of finger millet.</title>
        <authorList>
            <person name="Hatakeyama M."/>
            <person name="Aluri S."/>
            <person name="Balachadran M.T."/>
            <person name="Sivarajan S.R."/>
            <person name="Poveda L."/>
            <person name="Shimizu-Inatsugi R."/>
            <person name="Schlapbach R."/>
            <person name="Sreeman S.M."/>
            <person name="Shimizu K.K."/>
        </authorList>
    </citation>
    <scope>NUCLEOTIDE SEQUENCE</scope>
</reference>